<feature type="non-terminal residue" evidence="2">
    <location>
        <position position="1"/>
    </location>
</feature>
<gene>
    <name evidence="2" type="ORF">GYMLUDRAFT_109034</name>
</gene>
<evidence type="ECO:0000313" key="2">
    <source>
        <dbReference type="EMBL" id="KIK51198.1"/>
    </source>
</evidence>
<dbReference type="Proteomes" id="UP000053593">
    <property type="component" value="Unassembled WGS sequence"/>
</dbReference>
<dbReference type="Pfam" id="PF16335">
    <property type="entry name" value="GtaA_6_Hairpin"/>
    <property type="match status" value="1"/>
</dbReference>
<dbReference type="InterPro" id="IPR032514">
    <property type="entry name" value="GtaA_central"/>
</dbReference>
<reference evidence="2 3" key="1">
    <citation type="submission" date="2014-04" db="EMBL/GenBank/DDBJ databases">
        <title>Evolutionary Origins and Diversification of the Mycorrhizal Mutualists.</title>
        <authorList>
            <consortium name="DOE Joint Genome Institute"/>
            <consortium name="Mycorrhizal Genomics Consortium"/>
            <person name="Kohler A."/>
            <person name="Kuo A."/>
            <person name="Nagy L.G."/>
            <person name="Floudas D."/>
            <person name="Copeland A."/>
            <person name="Barry K.W."/>
            <person name="Cichocki N."/>
            <person name="Veneault-Fourrey C."/>
            <person name="LaButti K."/>
            <person name="Lindquist E.A."/>
            <person name="Lipzen A."/>
            <person name="Lundell T."/>
            <person name="Morin E."/>
            <person name="Murat C."/>
            <person name="Riley R."/>
            <person name="Ohm R."/>
            <person name="Sun H."/>
            <person name="Tunlid A."/>
            <person name="Henrissat B."/>
            <person name="Grigoriev I.V."/>
            <person name="Hibbett D.S."/>
            <person name="Martin F."/>
        </authorList>
    </citation>
    <scope>NUCLEOTIDE SEQUENCE [LARGE SCALE GENOMIC DNA]</scope>
    <source>
        <strain evidence="2 3">FD-317 M1</strain>
    </source>
</reference>
<proteinExistence type="predicted"/>
<dbReference type="AlphaFoldDB" id="A0A0D0C8T6"/>
<feature type="domain" description="Glutaminase A central" evidence="1">
    <location>
        <begin position="1"/>
        <end position="84"/>
    </location>
</feature>
<name>A0A0D0C8T6_9AGAR</name>
<organism evidence="2 3">
    <name type="scientific">Collybiopsis luxurians FD-317 M1</name>
    <dbReference type="NCBI Taxonomy" id="944289"/>
    <lineage>
        <taxon>Eukaryota</taxon>
        <taxon>Fungi</taxon>
        <taxon>Dikarya</taxon>
        <taxon>Basidiomycota</taxon>
        <taxon>Agaricomycotina</taxon>
        <taxon>Agaricomycetes</taxon>
        <taxon>Agaricomycetidae</taxon>
        <taxon>Agaricales</taxon>
        <taxon>Marasmiineae</taxon>
        <taxon>Omphalotaceae</taxon>
        <taxon>Collybiopsis</taxon>
        <taxon>Collybiopsis luxurians</taxon>
    </lineage>
</organism>
<evidence type="ECO:0000313" key="3">
    <source>
        <dbReference type="Proteomes" id="UP000053593"/>
    </source>
</evidence>
<dbReference type="HOGENOM" id="CLU_2503859_0_0_1"/>
<accession>A0A0D0C8T6</accession>
<dbReference type="EMBL" id="KN834870">
    <property type="protein sequence ID" value="KIK51198.1"/>
    <property type="molecule type" value="Genomic_DNA"/>
</dbReference>
<sequence length="86" mass="9505">MLVMTWAHMTFSGDGSLLSSYYLTLKKWTDWLISNNPLATDGFATADGLQSLNMTNLAIKEIIGIQSTAEISQAIGESDDYHNYLV</sequence>
<dbReference type="OrthoDB" id="3918848at2759"/>
<evidence type="ECO:0000259" key="1">
    <source>
        <dbReference type="Pfam" id="PF16335"/>
    </source>
</evidence>
<keyword evidence="3" id="KW-1185">Reference proteome</keyword>
<protein>
    <recommendedName>
        <fullName evidence="1">Glutaminase A central domain-containing protein</fullName>
    </recommendedName>
</protein>